<proteinExistence type="predicted"/>
<dbReference type="GO" id="GO:0030246">
    <property type="term" value="F:carbohydrate binding"/>
    <property type="evidence" value="ECO:0007669"/>
    <property type="project" value="InterPro"/>
</dbReference>
<evidence type="ECO:0000259" key="8">
    <source>
        <dbReference type="Pfam" id="PF25183"/>
    </source>
</evidence>
<sequence length="951" mass="105782">MSNLLRTRSGSIPALAVLLAAAAMPAVLQAQTTNAVLRGRVRAKDGRAIPGAVVMAVNKANGYSTSTVVRPDGTYFLSLDPATYNLTVTAQGQARAAKTIRVQVGQALDLDFNLAPMAEASATVEVTGTLSEIRTAEVATNITTEQLESLPQGNRNFLNYAALAPGIKISNDEMNQSFSSGGQTNQRTNIFIDGASYKSDLLSGGSVGQDSSRGNPFPLTAVQEFRVLTENYKAEYQKASGAVITAVTKSGTNEFHGDMFTYYQNKNLVANNWFAAHRGQPNPEYSRTQYGLSVGGPILKDRMHFFLSYEGQNQNRDNLVYLGGTSMAGASQALKDKLNSYAGSYPSPFRSDLVFGKVDYQINPQQILEWTINWRNEHEKRDFGAQTSYERGTDMANNVLTSTLKHKFTTASWVNEAMVSFQRAEWNPKPLHSDLVGKDYQGIIVIGGNETTQDFVQKRTSLRDDFTYLGVSGHTIKTGLTLDFLDYKVQKWQVGNPVYRFNTSYDPTLTIPFQAQYGVGNPDMSADNKQFGIYVQDDWNVTPRLQVNLGVRWDYESHMFNEDYVTPANVVSTLSSLYPSNYFSDGSQRKPYYGAFQPRIGFTYDVKGNNTLVVFGGVGRYYDRESFNNVLDERFRLQWGVRTFTFSADGSPVNGTPAIKWDPSYLTKAGLDTLIAKGVAPNPEVFLLDNNAKPAYSDQVSLGARGVLGAWNWSVTLTDVESKNSLTWKWGNRDANLNYISVPGFSNVLLSDTKKTWYQAMYVTFEKPYSEASGWGFGVRYTLSSAKQTGNDLFSLDYVNADAYGKHPTADDERNRLIFDGIVKLPWGFKLSGLITLSTGLPYTIWDVTNGWDYSKRHFQYNAGRPIKYSFIIPNAWGYRSVDLKLQKDFKIGKAKLGVNAECINVFNYNNWIYGWDSGYIDGSDGAKARFGQPVDVLRGRRVQFGATLQF</sequence>
<organism evidence="9 10">
    <name type="scientific">Mesoterricola sediminis</name>
    <dbReference type="NCBI Taxonomy" id="2927980"/>
    <lineage>
        <taxon>Bacteria</taxon>
        <taxon>Pseudomonadati</taxon>
        <taxon>Acidobacteriota</taxon>
        <taxon>Holophagae</taxon>
        <taxon>Holophagales</taxon>
        <taxon>Holophagaceae</taxon>
        <taxon>Mesoterricola</taxon>
    </lineage>
</organism>
<dbReference type="RefSeq" id="WP_316411206.1">
    <property type="nucleotide sequence ID" value="NZ_AP027081.1"/>
</dbReference>
<dbReference type="PANTHER" id="PTHR30069:SF46">
    <property type="entry name" value="OAR PROTEIN"/>
    <property type="match status" value="1"/>
</dbReference>
<keyword evidence="10" id="KW-1185">Reference proteome</keyword>
<dbReference type="InterPro" id="IPR057601">
    <property type="entry name" value="Oar-like_b-barrel"/>
</dbReference>
<dbReference type="SUPFAM" id="SSF49452">
    <property type="entry name" value="Starch-binding domain-like"/>
    <property type="match status" value="1"/>
</dbReference>
<evidence type="ECO:0000256" key="6">
    <source>
        <dbReference type="ARBA" id="ARBA00023237"/>
    </source>
</evidence>
<feature type="domain" description="TonB-dependent transporter Oar-like beta-barrel" evidence="8">
    <location>
        <begin position="337"/>
        <end position="850"/>
    </location>
</feature>
<dbReference type="GO" id="GO:0015344">
    <property type="term" value="F:siderophore uptake transmembrane transporter activity"/>
    <property type="evidence" value="ECO:0007669"/>
    <property type="project" value="TreeGrafter"/>
</dbReference>
<dbReference type="InterPro" id="IPR013784">
    <property type="entry name" value="Carb-bd-like_fold"/>
</dbReference>
<keyword evidence="3" id="KW-1134">Transmembrane beta strand</keyword>
<dbReference type="Proteomes" id="UP001228113">
    <property type="component" value="Chromosome"/>
</dbReference>
<dbReference type="Pfam" id="PF25183">
    <property type="entry name" value="OMP_b-brl_4"/>
    <property type="match status" value="2"/>
</dbReference>
<dbReference type="InterPro" id="IPR037066">
    <property type="entry name" value="Plug_dom_sf"/>
</dbReference>
<dbReference type="InterPro" id="IPR036942">
    <property type="entry name" value="Beta-barrel_TonB_sf"/>
</dbReference>
<dbReference type="Gene3D" id="2.40.170.20">
    <property type="entry name" value="TonB-dependent receptor, beta-barrel domain"/>
    <property type="match status" value="1"/>
</dbReference>
<dbReference type="PANTHER" id="PTHR30069">
    <property type="entry name" value="TONB-DEPENDENT OUTER MEMBRANE RECEPTOR"/>
    <property type="match status" value="1"/>
</dbReference>
<evidence type="ECO:0000256" key="5">
    <source>
        <dbReference type="ARBA" id="ARBA00023136"/>
    </source>
</evidence>
<dbReference type="KEGG" id="msea:METESE_10070"/>
<keyword evidence="5" id="KW-0472">Membrane</keyword>
<comment type="subcellular location">
    <subcellularLocation>
        <location evidence="1">Cell outer membrane</location>
        <topology evidence="1">Multi-pass membrane protein</topology>
    </subcellularLocation>
</comment>
<dbReference type="InterPro" id="IPR039426">
    <property type="entry name" value="TonB-dep_rcpt-like"/>
</dbReference>
<dbReference type="AlphaFoldDB" id="A0AA48GTS4"/>
<dbReference type="GO" id="GO:0009279">
    <property type="term" value="C:cell outer membrane"/>
    <property type="evidence" value="ECO:0007669"/>
    <property type="project" value="UniProtKB-SubCell"/>
</dbReference>
<feature type="chain" id="PRO_5041222556" evidence="7">
    <location>
        <begin position="31"/>
        <end position="951"/>
    </location>
</feature>
<keyword evidence="4" id="KW-0812">Transmembrane</keyword>
<feature type="domain" description="TonB-dependent transporter Oar-like beta-barrel" evidence="8">
    <location>
        <begin position="247"/>
        <end position="317"/>
    </location>
</feature>
<protein>
    <submittedName>
        <fullName evidence="9">Membrane protein</fullName>
    </submittedName>
</protein>
<dbReference type="EMBL" id="AP027081">
    <property type="protein sequence ID" value="BDU76049.1"/>
    <property type="molecule type" value="Genomic_DNA"/>
</dbReference>
<dbReference type="GO" id="GO:0044718">
    <property type="term" value="P:siderophore transmembrane transport"/>
    <property type="evidence" value="ECO:0007669"/>
    <property type="project" value="TreeGrafter"/>
</dbReference>
<evidence type="ECO:0000256" key="4">
    <source>
        <dbReference type="ARBA" id="ARBA00022692"/>
    </source>
</evidence>
<gene>
    <name evidence="9" type="ORF">METESE_10070</name>
</gene>
<reference evidence="9" key="1">
    <citation type="journal article" date="2023" name="Int. J. Syst. Evol. Microbiol.">
        <title>Mesoterricola silvestris gen. nov., sp. nov., Mesoterricola sediminis sp. nov., Geothrix oryzae sp. nov., Geothrix edaphica sp. nov., Geothrix rubra sp. nov., and Geothrix limicola sp. nov., six novel members of Acidobacteriota isolated from soils.</title>
        <authorList>
            <person name="Itoh H."/>
            <person name="Sugisawa Y."/>
            <person name="Mise K."/>
            <person name="Xu Z."/>
            <person name="Kuniyasu M."/>
            <person name="Ushijima N."/>
            <person name="Kawano K."/>
            <person name="Kobayashi E."/>
            <person name="Shiratori Y."/>
            <person name="Masuda Y."/>
            <person name="Senoo K."/>
        </authorList>
    </citation>
    <scope>NUCLEOTIDE SEQUENCE</scope>
    <source>
        <strain evidence="9">W786</strain>
    </source>
</reference>
<keyword evidence="7" id="KW-0732">Signal</keyword>
<dbReference type="SUPFAM" id="SSF56935">
    <property type="entry name" value="Porins"/>
    <property type="match status" value="1"/>
</dbReference>
<dbReference type="Gene3D" id="2.170.130.10">
    <property type="entry name" value="TonB-dependent receptor, plug domain"/>
    <property type="match status" value="1"/>
</dbReference>
<evidence type="ECO:0000256" key="7">
    <source>
        <dbReference type="SAM" id="SignalP"/>
    </source>
</evidence>
<accession>A0AA48GTS4</accession>
<dbReference type="Pfam" id="PF13620">
    <property type="entry name" value="CarboxypepD_reg"/>
    <property type="match status" value="1"/>
</dbReference>
<evidence type="ECO:0000256" key="2">
    <source>
        <dbReference type="ARBA" id="ARBA00022448"/>
    </source>
</evidence>
<evidence type="ECO:0000256" key="3">
    <source>
        <dbReference type="ARBA" id="ARBA00022452"/>
    </source>
</evidence>
<name>A0AA48GTS4_9BACT</name>
<evidence type="ECO:0000313" key="9">
    <source>
        <dbReference type="EMBL" id="BDU76049.1"/>
    </source>
</evidence>
<feature type="signal peptide" evidence="7">
    <location>
        <begin position="1"/>
        <end position="30"/>
    </location>
</feature>
<evidence type="ECO:0000256" key="1">
    <source>
        <dbReference type="ARBA" id="ARBA00004571"/>
    </source>
</evidence>
<keyword evidence="2" id="KW-0813">Transport</keyword>
<dbReference type="Gene3D" id="2.60.40.1120">
    <property type="entry name" value="Carboxypeptidase-like, regulatory domain"/>
    <property type="match status" value="1"/>
</dbReference>
<keyword evidence="6" id="KW-0998">Cell outer membrane</keyword>
<evidence type="ECO:0000313" key="10">
    <source>
        <dbReference type="Proteomes" id="UP001228113"/>
    </source>
</evidence>